<sequence>MAWRLAWVARSLLGGSIFLKTKTGLRGFRTGVLVLRDVHFNHLSHLTFMDYVPFAWHIYLCSEVIICSKWCLLAGPTPPSIHLLLHAFVLYRFFILHGPLVCPISTIDISSMHNNGTTYSESLSIPTPTRGFLFVASFPGDIILLVFGPGFSCKCKSRVEGIFSS</sequence>
<accession>A0AAN9R4Q6</accession>
<keyword evidence="2" id="KW-1185">Reference proteome</keyword>
<reference evidence="1 2" key="1">
    <citation type="submission" date="2024-01" db="EMBL/GenBank/DDBJ databases">
        <title>The genomes of 5 underutilized Papilionoideae crops provide insights into root nodulation and disease resistanc.</title>
        <authorList>
            <person name="Jiang F."/>
        </authorList>
    </citation>
    <scope>NUCLEOTIDE SEQUENCE [LARGE SCALE GENOMIC DNA]</scope>
    <source>
        <strain evidence="1">LVBAO_FW01</strain>
        <tissue evidence="1">Leaves</tissue>
    </source>
</reference>
<dbReference type="Proteomes" id="UP001367508">
    <property type="component" value="Unassembled WGS sequence"/>
</dbReference>
<evidence type="ECO:0000313" key="2">
    <source>
        <dbReference type="Proteomes" id="UP001367508"/>
    </source>
</evidence>
<name>A0AAN9R4Q6_CANGL</name>
<protein>
    <submittedName>
        <fullName evidence="1">Uncharacterized protein</fullName>
    </submittedName>
</protein>
<proteinExistence type="predicted"/>
<evidence type="ECO:0000313" key="1">
    <source>
        <dbReference type="EMBL" id="KAK7362240.1"/>
    </source>
</evidence>
<gene>
    <name evidence="1" type="ORF">VNO77_04349</name>
</gene>
<comment type="caution">
    <text evidence="1">The sequence shown here is derived from an EMBL/GenBank/DDBJ whole genome shotgun (WGS) entry which is preliminary data.</text>
</comment>
<dbReference type="AlphaFoldDB" id="A0AAN9R4Q6"/>
<dbReference type="EMBL" id="JAYMYQ010000001">
    <property type="protein sequence ID" value="KAK7362240.1"/>
    <property type="molecule type" value="Genomic_DNA"/>
</dbReference>
<organism evidence="1 2">
    <name type="scientific">Canavalia gladiata</name>
    <name type="common">Sword bean</name>
    <name type="synonym">Dolichos gladiatus</name>
    <dbReference type="NCBI Taxonomy" id="3824"/>
    <lineage>
        <taxon>Eukaryota</taxon>
        <taxon>Viridiplantae</taxon>
        <taxon>Streptophyta</taxon>
        <taxon>Embryophyta</taxon>
        <taxon>Tracheophyta</taxon>
        <taxon>Spermatophyta</taxon>
        <taxon>Magnoliopsida</taxon>
        <taxon>eudicotyledons</taxon>
        <taxon>Gunneridae</taxon>
        <taxon>Pentapetalae</taxon>
        <taxon>rosids</taxon>
        <taxon>fabids</taxon>
        <taxon>Fabales</taxon>
        <taxon>Fabaceae</taxon>
        <taxon>Papilionoideae</taxon>
        <taxon>50 kb inversion clade</taxon>
        <taxon>NPAAA clade</taxon>
        <taxon>indigoferoid/millettioid clade</taxon>
        <taxon>Phaseoleae</taxon>
        <taxon>Canavalia</taxon>
    </lineage>
</organism>